<evidence type="ECO:0000256" key="1">
    <source>
        <dbReference type="SAM" id="MobiDB-lite"/>
    </source>
</evidence>
<accession>A0AAV2FRY0</accession>
<dbReference type="Proteomes" id="UP001497516">
    <property type="component" value="Chromosome 7"/>
</dbReference>
<evidence type="ECO:0000313" key="3">
    <source>
        <dbReference type="Proteomes" id="UP001497516"/>
    </source>
</evidence>
<reference evidence="2 3" key="1">
    <citation type="submission" date="2024-04" db="EMBL/GenBank/DDBJ databases">
        <authorList>
            <person name="Fracassetti M."/>
        </authorList>
    </citation>
    <scope>NUCLEOTIDE SEQUENCE [LARGE SCALE GENOMIC DNA]</scope>
</reference>
<feature type="compositionally biased region" description="Low complexity" evidence="1">
    <location>
        <begin position="26"/>
        <end position="36"/>
    </location>
</feature>
<evidence type="ECO:0000313" key="2">
    <source>
        <dbReference type="EMBL" id="CAL1400205.1"/>
    </source>
</evidence>
<gene>
    <name evidence="2" type="ORF">LTRI10_LOCUS40348</name>
</gene>
<feature type="compositionally biased region" description="Low complexity" evidence="1">
    <location>
        <begin position="107"/>
        <end position="120"/>
    </location>
</feature>
<name>A0AAV2FRY0_9ROSI</name>
<organism evidence="2 3">
    <name type="scientific">Linum trigynum</name>
    <dbReference type="NCBI Taxonomy" id="586398"/>
    <lineage>
        <taxon>Eukaryota</taxon>
        <taxon>Viridiplantae</taxon>
        <taxon>Streptophyta</taxon>
        <taxon>Embryophyta</taxon>
        <taxon>Tracheophyta</taxon>
        <taxon>Spermatophyta</taxon>
        <taxon>Magnoliopsida</taxon>
        <taxon>eudicotyledons</taxon>
        <taxon>Gunneridae</taxon>
        <taxon>Pentapetalae</taxon>
        <taxon>rosids</taxon>
        <taxon>fabids</taxon>
        <taxon>Malpighiales</taxon>
        <taxon>Linaceae</taxon>
        <taxon>Linum</taxon>
    </lineage>
</organism>
<protein>
    <submittedName>
        <fullName evidence="2">Uncharacterized protein</fullName>
    </submittedName>
</protein>
<keyword evidence="3" id="KW-1185">Reference proteome</keyword>
<proteinExistence type="predicted"/>
<dbReference type="EMBL" id="OZ034820">
    <property type="protein sequence ID" value="CAL1400205.1"/>
    <property type="molecule type" value="Genomic_DNA"/>
</dbReference>
<dbReference type="AlphaFoldDB" id="A0AAV2FRY0"/>
<feature type="region of interest" description="Disordered" evidence="1">
    <location>
        <begin position="1"/>
        <end position="120"/>
    </location>
</feature>
<sequence length="120" mass="12546">MLGRKGKTLISSIDHRNSQGNSKQPSSLLSNSSRLLQHQPSSPAARGFVGQLRGDSPASLQFSADRADSPASPQLSADRGDSPASPPSRPREFSSIAAQPSPPAPASPFSTSTAAWLKRP</sequence>